<feature type="domain" description="Actin-like protein N-terminal" evidence="1">
    <location>
        <begin position="16"/>
        <end position="148"/>
    </location>
</feature>
<name>A0A173X4L8_9FIRM</name>
<dbReference type="SUPFAM" id="SSF53067">
    <property type="entry name" value="Actin-like ATPase domain"/>
    <property type="match status" value="2"/>
</dbReference>
<organism evidence="3 4">
    <name type="scientific">Coprococcus comes</name>
    <dbReference type="NCBI Taxonomy" id="410072"/>
    <lineage>
        <taxon>Bacteria</taxon>
        <taxon>Bacillati</taxon>
        <taxon>Bacillota</taxon>
        <taxon>Clostridia</taxon>
        <taxon>Lachnospirales</taxon>
        <taxon>Lachnospiraceae</taxon>
        <taxon>Coprococcus</taxon>
    </lineage>
</organism>
<dbReference type="InterPro" id="IPR040607">
    <property type="entry name" value="ALP_N"/>
</dbReference>
<dbReference type="RefSeq" id="WP_055260426.1">
    <property type="nucleotide sequence ID" value="NZ_CYZK01000001.1"/>
</dbReference>
<dbReference type="InterPro" id="IPR049067">
    <property type="entry name" value="MreB-like_C"/>
</dbReference>
<dbReference type="CDD" id="cd10227">
    <property type="entry name" value="ASKHA_NBD_ParM-like"/>
    <property type="match status" value="1"/>
</dbReference>
<dbReference type="EMBL" id="CYZK01000001">
    <property type="protein sequence ID" value="CUN46742.1"/>
    <property type="molecule type" value="Genomic_DNA"/>
</dbReference>
<dbReference type="Pfam" id="PF17989">
    <property type="entry name" value="ALP_N"/>
    <property type="match status" value="1"/>
</dbReference>
<protein>
    <submittedName>
        <fullName evidence="3">Uncharacterized protein</fullName>
    </submittedName>
</protein>
<proteinExistence type="predicted"/>
<gene>
    <name evidence="3" type="ORF">ERS852481_00234</name>
</gene>
<dbReference type="Pfam" id="PF21522">
    <property type="entry name" value="MreB-like_C"/>
    <property type="match status" value="1"/>
</dbReference>
<dbReference type="AlphaFoldDB" id="A0A173X4L8"/>
<dbReference type="Gene3D" id="3.30.420.40">
    <property type="match status" value="2"/>
</dbReference>
<sequence length="314" mass="35849">MRMMKNNKNETIMVIGIDHGYGNMKTATRCFTSGVVRYEKEPIFQNNLLVYNGLYYQIGEEHKEFCAEKTQDLDYYVLTLAAIARELDGKGMNQAKVHLAAGLPLTWVASQKEDFQKYLLQNDSVDFTFRNKEYHVEFVGADIYPQGFAAAFYRLQDFKGINMLADIGNGTMNIMYINNSRPVEKKCFTEKYGTHQCVLAVRESLLKELGTVVDDLVIEQVIRTGTADIGEKYLSVIRKAAGEYTREIFHKLREREYNLELMRLYVVGGGGCMIQNFGDYDKDRVTIVRDICATAKGYEAMTVRKIQKNGGMLV</sequence>
<dbReference type="InterPro" id="IPR043129">
    <property type="entry name" value="ATPase_NBD"/>
</dbReference>
<dbReference type="Proteomes" id="UP000095362">
    <property type="component" value="Unassembled WGS sequence"/>
</dbReference>
<accession>A0A173X4L8</accession>
<reference evidence="3 4" key="1">
    <citation type="submission" date="2015-09" db="EMBL/GenBank/DDBJ databases">
        <authorList>
            <consortium name="Pathogen Informatics"/>
        </authorList>
    </citation>
    <scope>NUCLEOTIDE SEQUENCE [LARGE SCALE GENOMIC DNA]</scope>
    <source>
        <strain evidence="3 4">2789STDY5834866</strain>
    </source>
</reference>
<evidence type="ECO:0000259" key="2">
    <source>
        <dbReference type="Pfam" id="PF21522"/>
    </source>
</evidence>
<evidence type="ECO:0000313" key="3">
    <source>
        <dbReference type="EMBL" id="CUN46742.1"/>
    </source>
</evidence>
<evidence type="ECO:0000259" key="1">
    <source>
        <dbReference type="Pfam" id="PF17989"/>
    </source>
</evidence>
<evidence type="ECO:0000313" key="4">
    <source>
        <dbReference type="Proteomes" id="UP000095362"/>
    </source>
</evidence>
<feature type="domain" description="Actin homologue MreB-like C-terminal" evidence="2">
    <location>
        <begin position="165"/>
        <end position="275"/>
    </location>
</feature>